<accession>A0A934N526</accession>
<comment type="caution">
    <text evidence="7">The sequence shown here is derived from an EMBL/GenBank/DDBJ whole genome shotgun (WGS) entry which is preliminary data.</text>
</comment>
<protein>
    <submittedName>
        <fullName evidence="7">Glycosyltransferase</fullName>
    </submittedName>
</protein>
<evidence type="ECO:0000313" key="8">
    <source>
        <dbReference type="Proteomes" id="UP000612893"/>
    </source>
</evidence>
<comment type="similarity">
    <text evidence="1">Belongs to the glycosyltransferase 2 family.</text>
</comment>
<dbReference type="Pfam" id="PF00535">
    <property type="entry name" value="Glycos_transf_2"/>
    <property type="match status" value="1"/>
</dbReference>
<dbReference type="CDD" id="cd06427">
    <property type="entry name" value="CESA_like_2"/>
    <property type="match status" value="1"/>
</dbReference>
<dbReference type="InterPro" id="IPR029044">
    <property type="entry name" value="Nucleotide-diphossugar_trans"/>
</dbReference>
<organism evidence="7 8">
    <name type="scientific">Candidatus Nephthysia bennettiae</name>
    <dbReference type="NCBI Taxonomy" id="3127016"/>
    <lineage>
        <taxon>Bacteria</taxon>
        <taxon>Bacillati</taxon>
        <taxon>Candidatus Dormiibacterota</taxon>
        <taxon>Candidatus Dormibacteria</taxon>
        <taxon>Candidatus Dormibacterales</taxon>
        <taxon>Candidatus Dormibacteraceae</taxon>
        <taxon>Candidatus Nephthysia</taxon>
    </lineage>
</organism>
<keyword evidence="8" id="KW-1185">Reference proteome</keyword>
<evidence type="ECO:0000256" key="5">
    <source>
        <dbReference type="SAM" id="Phobius"/>
    </source>
</evidence>
<feature type="transmembrane region" description="Helical" evidence="5">
    <location>
        <begin position="596"/>
        <end position="614"/>
    </location>
</feature>
<sequence length="748" mass="83380">MPILRWIVVPARNEATRLTEAARSYLAALSPRDRMVIVVNGSSDDTAAVARRIASEDPRLEVLEEQLPIGKGGAIIKGFEHVLTRCANEDVVCVTDADGSVPPDELIRICDSVEPGTLVAGSRWLNPRLQRPRQRFLRRVSSRVFNRLVRLVLHLEVCDTQCPAKAVRASSLRPMASRLTTSGFGFDLDLLMAAPLGRVAVSEIPIHWGDRAGSTVRLGRAAPAMIRELLRLRAKYTRLAAQAGTTLTGWSAAVCRSGDVILPRARRCEAARHVLSRRQGVLLVAVIALLGGLVFAFPLATAIAVNSLVIAVYVLANLFKLVLIHRSLENPRVMSVEPRRDAAGDWELPVFTILVPLYHEARVVAQLVDGIARLDYPHARLDVKLLLEEDDVETLEALEELSLPRCFEAILVPDMGPPGKPRACNEGLRRARGDYLVIYDAEDRPETDQLRKVVAAFDRVSADVVCLQAKLNYFNRKQNLLTRWFTAEYSMWFDLLLPGLRSLDIAIPLGGTSNFFITDRLRELGGWDAYNVTEDADLGLRLHEYGWRTAILDSTTYEEASSRSYNWIRQRSRWIKGYLHTYLIHTRHPVRTYRAIGGKAFTAFHLFFAGAVAIPLVNPVYWAMTILWYVWHPAIITALFPAPVFFVGTLALFLGNLAFTMTHVWGAVARGHHSDVKWALLSPIYWLLISIAAWRGVIQLLHKPHHWEKTEHGFFLLPDVSPRAKGAPDAAGPGLATVPYDSSSVSLS</sequence>
<feature type="transmembrane region" description="Helical" evidence="5">
    <location>
        <begin position="678"/>
        <end position="698"/>
    </location>
</feature>
<dbReference type="GO" id="GO:0016757">
    <property type="term" value="F:glycosyltransferase activity"/>
    <property type="evidence" value="ECO:0007669"/>
    <property type="project" value="UniProtKB-KW"/>
</dbReference>
<dbReference type="SUPFAM" id="SSF53448">
    <property type="entry name" value="Nucleotide-diphospho-sugar transferases"/>
    <property type="match status" value="2"/>
</dbReference>
<dbReference type="InterPro" id="IPR001173">
    <property type="entry name" value="Glyco_trans_2-like"/>
</dbReference>
<dbReference type="PANTHER" id="PTHR43630:SF1">
    <property type="entry name" value="POLY-BETA-1,6-N-ACETYL-D-GLUCOSAMINE SYNTHASE"/>
    <property type="match status" value="1"/>
</dbReference>
<evidence type="ECO:0000256" key="1">
    <source>
        <dbReference type="ARBA" id="ARBA00006739"/>
    </source>
</evidence>
<name>A0A934N526_9BACT</name>
<feature type="transmembrane region" description="Helical" evidence="5">
    <location>
        <begin position="280"/>
        <end position="297"/>
    </location>
</feature>
<feature type="transmembrane region" description="Helical" evidence="5">
    <location>
        <begin position="303"/>
        <end position="324"/>
    </location>
</feature>
<dbReference type="PANTHER" id="PTHR43630">
    <property type="entry name" value="POLY-BETA-1,6-N-ACETYL-D-GLUCOSAMINE SYNTHASE"/>
    <property type="match status" value="1"/>
</dbReference>
<feature type="domain" description="Glycosyltransferase 2-like" evidence="6">
    <location>
        <begin position="7"/>
        <end position="172"/>
    </location>
</feature>
<keyword evidence="3" id="KW-0808">Transferase</keyword>
<dbReference type="Proteomes" id="UP000612893">
    <property type="component" value="Unassembled WGS sequence"/>
</dbReference>
<reference evidence="7" key="1">
    <citation type="submission" date="2020-10" db="EMBL/GenBank/DDBJ databases">
        <title>Ca. Dormibacterota MAGs.</title>
        <authorList>
            <person name="Montgomery K."/>
        </authorList>
    </citation>
    <scope>NUCLEOTIDE SEQUENCE [LARGE SCALE GENOMIC DNA]</scope>
    <source>
        <strain evidence="7">SC8812_S17_10</strain>
    </source>
</reference>
<feature type="region of interest" description="Disordered" evidence="4">
    <location>
        <begin position="727"/>
        <end position="748"/>
    </location>
</feature>
<evidence type="ECO:0000259" key="6">
    <source>
        <dbReference type="Pfam" id="PF00535"/>
    </source>
</evidence>
<dbReference type="RefSeq" id="WP_338204890.1">
    <property type="nucleotide sequence ID" value="NZ_JAEKNR010000228.1"/>
</dbReference>
<evidence type="ECO:0000313" key="7">
    <source>
        <dbReference type="EMBL" id="MBJ7600905.1"/>
    </source>
</evidence>
<dbReference type="Pfam" id="PF13641">
    <property type="entry name" value="Glyco_tranf_2_3"/>
    <property type="match status" value="1"/>
</dbReference>
<keyword evidence="2" id="KW-0328">Glycosyltransferase</keyword>
<evidence type="ECO:0000256" key="3">
    <source>
        <dbReference type="ARBA" id="ARBA00022679"/>
    </source>
</evidence>
<dbReference type="AlphaFoldDB" id="A0A934N526"/>
<keyword evidence="5" id="KW-0812">Transmembrane</keyword>
<evidence type="ECO:0000256" key="4">
    <source>
        <dbReference type="SAM" id="MobiDB-lite"/>
    </source>
</evidence>
<keyword evidence="5" id="KW-1133">Transmembrane helix</keyword>
<dbReference type="EMBL" id="JAEKNR010000228">
    <property type="protein sequence ID" value="MBJ7600905.1"/>
    <property type="molecule type" value="Genomic_DNA"/>
</dbReference>
<gene>
    <name evidence="7" type="ORF">JF922_22910</name>
</gene>
<proteinExistence type="inferred from homology"/>
<evidence type="ECO:0000256" key="2">
    <source>
        <dbReference type="ARBA" id="ARBA00022676"/>
    </source>
</evidence>
<dbReference type="Gene3D" id="3.90.550.10">
    <property type="entry name" value="Spore Coat Polysaccharide Biosynthesis Protein SpsA, Chain A"/>
    <property type="match status" value="2"/>
</dbReference>
<keyword evidence="5" id="KW-0472">Membrane</keyword>